<evidence type="ECO:0000256" key="3">
    <source>
        <dbReference type="ARBA" id="ARBA00022692"/>
    </source>
</evidence>
<dbReference type="PANTHER" id="PTHR32234">
    <property type="entry name" value="THIOL:DISULFIDE INTERCHANGE PROTEIN DSBD"/>
    <property type="match status" value="1"/>
</dbReference>
<evidence type="ECO:0000256" key="1">
    <source>
        <dbReference type="ARBA" id="ARBA00004651"/>
    </source>
</evidence>
<feature type="transmembrane region" description="Helical" evidence="8">
    <location>
        <begin position="264"/>
        <end position="289"/>
    </location>
</feature>
<dbReference type="InterPro" id="IPR036249">
    <property type="entry name" value="Thioredoxin-like_sf"/>
</dbReference>
<feature type="transmembrane region" description="Helical" evidence="8">
    <location>
        <begin position="344"/>
        <end position="370"/>
    </location>
</feature>
<dbReference type="PROSITE" id="PS00194">
    <property type="entry name" value="THIOREDOXIN_1"/>
    <property type="match status" value="1"/>
</dbReference>
<evidence type="ECO:0000313" key="12">
    <source>
        <dbReference type="Proteomes" id="UP000663722"/>
    </source>
</evidence>
<dbReference type="GO" id="GO:0015035">
    <property type="term" value="F:protein-disulfide reductase activity"/>
    <property type="evidence" value="ECO:0007669"/>
    <property type="project" value="TreeGrafter"/>
</dbReference>
<feature type="signal peptide" evidence="9">
    <location>
        <begin position="1"/>
        <end position="31"/>
    </location>
</feature>
<sequence>MSENRFLNMLLKLSFCLICIMISFSVCSVHARQNDPFESKLDIILKGNPSEPLFPTGAQIQSAPFKLNAIAIPDKVAQNKDFTVRVTFDIAPGHQLYADKTYIKPAAMSGLIFGQVKTTSATFEKNDPYQGKILIYKEQATFELPVSVALSADPGPVTIMLEAGYLGCTETVCFLPEKKNLNVAFTIIPATEAFVADIPEPIIQDTPPDRNPFQEAADKFGVLGVLFAAFIWGLFASLTPCVYPMIPVTVSVIGAGSRGSVSRGFVLSLFYVLGLSLTYAIFGTIAAWSGSLFGEYANHPAVRIIVAGVFVILALGLFDLFYIQVPSAISSKLGGQTGAGIIGVFLTGAAAGAVVGPCVGPMLVALLVYIAAIGSKLQGFLIMWHFALGMGMLFLVIGTFSGAAASLPKAGPWMENLKRFFGVLMLAVALYYVKPLLSENIFMLCVGIFLIGIGVFVGGLDALTADSAVRDRVWKTVGIVCLAVGIAYAARFALDDQVSLPRVSSPKAGITWLKDENAALVKARQEKKPVMMDFYADWCAACKKLERETFASPAVADKAKQFVCVKIDCTDTTDPVIRQIQDKYRIVGLPTIMFMNSLGRPLPAKSVTEFVDPVTLLARMRQVEQIK</sequence>
<feature type="transmembrane region" description="Helical" evidence="8">
    <location>
        <begin position="417"/>
        <end position="434"/>
    </location>
</feature>
<dbReference type="Gene3D" id="2.60.40.1250">
    <property type="entry name" value="Thiol:disulfide interchange protein DsbD, N-terminal domain"/>
    <property type="match status" value="1"/>
</dbReference>
<dbReference type="Proteomes" id="UP000663722">
    <property type="component" value="Chromosome"/>
</dbReference>
<dbReference type="GO" id="GO:0017004">
    <property type="term" value="P:cytochrome complex assembly"/>
    <property type="evidence" value="ECO:0007669"/>
    <property type="project" value="UniProtKB-KW"/>
</dbReference>
<keyword evidence="6 8" id="KW-0472">Membrane</keyword>
<dbReference type="InterPro" id="IPR003834">
    <property type="entry name" value="Cyt_c_assmbl_TM_dom"/>
</dbReference>
<feature type="transmembrane region" description="Helical" evidence="8">
    <location>
        <begin position="440"/>
        <end position="464"/>
    </location>
</feature>
<dbReference type="InterPro" id="IPR017937">
    <property type="entry name" value="Thioredoxin_CS"/>
</dbReference>
<keyword evidence="4" id="KW-0201">Cytochrome c-type biogenesis</keyword>
<name>A0A975BFK2_9BACT</name>
<dbReference type="InterPro" id="IPR013766">
    <property type="entry name" value="Thioredoxin_domain"/>
</dbReference>
<dbReference type="SUPFAM" id="SSF52833">
    <property type="entry name" value="Thioredoxin-like"/>
    <property type="match status" value="1"/>
</dbReference>
<feature type="transmembrane region" description="Helical" evidence="8">
    <location>
        <begin position="220"/>
        <end position="243"/>
    </location>
</feature>
<accession>A0A975BFK2</accession>
<feature type="chain" id="PRO_5037101990" evidence="9">
    <location>
        <begin position="32"/>
        <end position="627"/>
    </location>
</feature>
<keyword evidence="12" id="KW-1185">Reference proteome</keyword>
<dbReference type="PANTHER" id="PTHR32234:SF0">
    <property type="entry name" value="THIOL:DISULFIDE INTERCHANGE PROTEIN DSBD"/>
    <property type="match status" value="1"/>
</dbReference>
<keyword evidence="5 8" id="KW-1133">Transmembrane helix</keyword>
<evidence type="ECO:0000256" key="2">
    <source>
        <dbReference type="ARBA" id="ARBA00022475"/>
    </source>
</evidence>
<evidence type="ECO:0000313" key="11">
    <source>
        <dbReference type="EMBL" id="QTA84577.1"/>
    </source>
</evidence>
<evidence type="ECO:0000259" key="10">
    <source>
        <dbReference type="PROSITE" id="PS51352"/>
    </source>
</evidence>
<evidence type="ECO:0000256" key="6">
    <source>
        <dbReference type="ARBA" id="ARBA00023136"/>
    </source>
</evidence>
<dbReference type="GO" id="GO:0045454">
    <property type="term" value="P:cell redox homeostasis"/>
    <property type="evidence" value="ECO:0007669"/>
    <property type="project" value="TreeGrafter"/>
</dbReference>
<evidence type="ECO:0000256" key="4">
    <source>
        <dbReference type="ARBA" id="ARBA00022748"/>
    </source>
</evidence>
<dbReference type="Pfam" id="PF13899">
    <property type="entry name" value="Thioredoxin_7"/>
    <property type="match status" value="1"/>
</dbReference>
<dbReference type="KEGG" id="dmm:dnm_005760"/>
<dbReference type="InterPro" id="IPR036929">
    <property type="entry name" value="DsbDN_sf"/>
</dbReference>
<feature type="transmembrane region" description="Helical" evidence="8">
    <location>
        <begin position="301"/>
        <end position="323"/>
    </location>
</feature>
<keyword evidence="7" id="KW-0676">Redox-active center</keyword>
<evidence type="ECO:0000256" key="5">
    <source>
        <dbReference type="ARBA" id="ARBA00022989"/>
    </source>
</evidence>
<dbReference type="GO" id="GO:0005886">
    <property type="term" value="C:plasma membrane"/>
    <property type="evidence" value="ECO:0007669"/>
    <property type="project" value="UniProtKB-SubCell"/>
</dbReference>
<keyword evidence="2" id="KW-1003">Cell membrane</keyword>
<proteinExistence type="predicted"/>
<protein>
    <submittedName>
        <fullName evidence="11">Thiol:disulfide interchange protein, DsbD-like</fullName>
    </submittedName>
</protein>
<feature type="domain" description="Thioredoxin" evidence="10">
    <location>
        <begin position="499"/>
        <end position="625"/>
    </location>
</feature>
<keyword evidence="9" id="KW-0732">Signal</keyword>
<dbReference type="PROSITE" id="PS51352">
    <property type="entry name" value="THIOREDOXIN_2"/>
    <property type="match status" value="1"/>
</dbReference>
<evidence type="ECO:0000256" key="7">
    <source>
        <dbReference type="ARBA" id="ARBA00023284"/>
    </source>
</evidence>
<dbReference type="Pfam" id="PF02683">
    <property type="entry name" value="DsbD_TM"/>
    <property type="match status" value="1"/>
</dbReference>
<reference evidence="11" key="1">
    <citation type="journal article" date="2021" name="Microb. Physiol.">
        <title>Proteogenomic Insights into the Physiology of Marine, Sulfate-Reducing, Filamentous Desulfonema limicola and Desulfonema magnum.</title>
        <authorList>
            <person name="Schnaars V."/>
            <person name="Wohlbrand L."/>
            <person name="Scheve S."/>
            <person name="Hinrichs C."/>
            <person name="Reinhardt R."/>
            <person name="Rabus R."/>
        </authorList>
    </citation>
    <scope>NUCLEOTIDE SEQUENCE</scope>
    <source>
        <strain evidence="11">4be13</strain>
    </source>
</reference>
<organism evidence="11 12">
    <name type="scientific">Desulfonema magnum</name>
    <dbReference type="NCBI Taxonomy" id="45655"/>
    <lineage>
        <taxon>Bacteria</taxon>
        <taxon>Pseudomonadati</taxon>
        <taxon>Thermodesulfobacteriota</taxon>
        <taxon>Desulfobacteria</taxon>
        <taxon>Desulfobacterales</taxon>
        <taxon>Desulfococcaceae</taxon>
        <taxon>Desulfonema</taxon>
    </lineage>
</organism>
<dbReference type="AlphaFoldDB" id="A0A975BFK2"/>
<keyword evidence="3 8" id="KW-0812">Transmembrane</keyword>
<gene>
    <name evidence="11" type="ORF">dnm_005760</name>
</gene>
<dbReference type="Pfam" id="PF11412">
    <property type="entry name" value="DsbD_N"/>
    <property type="match status" value="1"/>
</dbReference>
<evidence type="ECO:0000256" key="8">
    <source>
        <dbReference type="SAM" id="Phobius"/>
    </source>
</evidence>
<dbReference type="InterPro" id="IPR028250">
    <property type="entry name" value="DsbDN"/>
</dbReference>
<dbReference type="NCBIfam" id="NF001419">
    <property type="entry name" value="PRK00293.1"/>
    <property type="match status" value="1"/>
</dbReference>
<evidence type="ECO:0000256" key="9">
    <source>
        <dbReference type="SAM" id="SignalP"/>
    </source>
</evidence>
<feature type="transmembrane region" description="Helical" evidence="8">
    <location>
        <begin position="476"/>
        <end position="494"/>
    </location>
</feature>
<dbReference type="SUPFAM" id="SSF74863">
    <property type="entry name" value="Thiol:disulfide interchange protein DsbD, N-terminal domain (DsbD-alpha)"/>
    <property type="match status" value="1"/>
</dbReference>
<dbReference type="EMBL" id="CP061800">
    <property type="protein sequence ID" value="QTA84577.1"/>
    <property type="molecule type" value="Genomic_DNA"/>
</dbReference>
<comment type="subcellular location">
    <subcellularLocation>
        <location evidence="1">Cell membrane</location>
        <topology evidence="1">Multi-pass membrane protein</topology>
    </subcellularLocation>
</comment>
<dbReference type="Gene3D" id="3.40.30.10">
    <property type="entry name" value="Glutaredoxin"/>
    <property type="match status" value="1"/>
</dbReference>
<feature type="transmembrane region" description="Helical" evidence="8">
    <location>
        <begin position="382"/>
        <end position="405"/>
    </location>
</feature>